<dbReference type="Proteomes" id="UP000177383">
    <property type="component" value="Unassembled WGS sequence"/>
</dbReference>
<evidence type="ECO:0000313" key="2">
    <source>
        <dbReference type="Proteomes" id="UP000177383"/>
    </source>
</evidence>
<name>A0A1F5ZLZ5_9BACT</name>
<dbReference type="EMBL" id="MFJE01000051">
    <property type="protein sequence ID" value="OGG13500.1"/>
    <property type="molecule type" value="Genomic_DNA"/>
</dbReference>
<sequence>MRKSVKEIYHAFGGKLVGTKMMKRHVCEVLSLMEEKIIYFVTRNCWFVGSMDDAWGFTLTGNDLKDQHLIILGDELLMQSSSQIHYTIAHEIGHVMLGHRNSILERQTKEEINQQEKSADLFARKYVDF</sequence>
<proteinExistence type="predicted"/>
<reference evidence="1 2" key="1">
    <citation type="journal article" date="2016" name="Nat. Commun.">
        <title>Thousands of microbial genomes shed light on interconnected biogeochemical processes in an aquifer system.</title>
        <authorList>
            <person name="Anantharaman K."/>
            <person name="Brown C.T."/>
            <person name="Hug L.A."/>
            <person name="Sharon I."/>
            <person name="Castelle C.J."/>
            <person name="Probst A.J."/>
            <person name="Thomas B.C."/>
            <person name="Singh A."/>
            <person name="Wilkins M.J."/>
            <person name="Karaoz U."/>
            <person name="Brodie E.L."/>
            <person name="Williams K.H."/>
            <person name="Hubbard S.S."/>
            <person name="Banfield J.F."/>
        </authorList>
    </citation>
    <scope>NUCLEOTIDE SEQUENCE [LARGE SCALE GENOMIC DNA]</scope>
</reference>
<comment type="caution">
    <text evidence="1">The sequence shown here is derived from an EMBL/GenBank/DDBJ whole genome shotgun (WGS) entry which is preliminary data.</text>
</comment>
<gene>
    <name evidence="1" type="ORF">A2773_03270</name>
</gene>
<dbReference type="STRING" id="1798375.A2773_03270"/>
<evidence type="ECO:0008006" key="3">
    <source>
        <dbReference type="Google" id="ProtNLM"/>
    </source>
</evidence>
<dbReference type="AlphaFoldDB" id="A0A1F5ZLZ5"/>
<organism evidence="1 2">
    <name type="scientific">Candidatus Gottesmanbacteria bacterium RIFCSPHIGHO2_01_FULL_39_10</name>
    <dbReference type="NCBI Taxonomy" id="1798375"/>
    <lineage>
        <taxon>Bacteria</taxon>
        <taxon>Candidatus Gottesmaniibacteriota</taxon>
    </lineage>
</organism>
<accession>A0A1F5ZLZ5</accession>
<evidence type="ECO:0000313" key="1">
    <source>
        <dbReference type="EMBL" id="OGG13500.1"/>
    </source>
</evidence>
<dbReference type="Gene3D" id="1.10.10.2910">
    <property type="match status" value="1"/>
</dbReference>
<protein>
    <recommendedName>
        <fullName evidence="3">IrrE N-terminal-like domain-containing protein</fullName>
    </recommendedName>
</protein>